<keyword evidence="2 4" id="KW-0472">Membrane</keyword>
<dbReference type="OrthoDB" id="9809364at2"/>
<dbReference type="CDD" id="cd07185">
    <property type="entry name" value="OmpA_C-like"/>
    <property type="match status" value="1"/>
</dbReference>
<dbReference type="RefSeq" id="WP_068361504.1">
    <property type="nucleotide sequence ID" value="NZ_CP019337.1"/>
</dbReference>
<dbReference type="PANTHER" id="PTHR30329:SF21">
    <property type="entry name" value="LIPOPROTEIN YIAD-RELATED"/>
    <property type="match status" value="1"/>
</dbReference>
<keyword evidence="5" id="KW-0732">Signal</keyword>
<dbReference type="PANTHER" id="PTHR30329">
    <property type="entry name" value="STATOR ELEMENT OF FLAGELLAR MOTOR COMPLEX"/>
    <property type="match status" value="1"/>
</dbReference>
<dbReference type="SUPFAM" id="SSF103088">
    <property type="entry name" value="OmpA-like"/>
    <property type="match status" value="1"/>
</dbReference>
<evidence type="ECO:0000256" key="4">
    <source>
        <dbReference type="PROSITE-ProRule" id="PRU00473"/>
    </source>
</evidence>
<feature type="signal peptide" evidence="5">
    <location>
        <begin position="1"/>
        <end position="20"/>
    </location>
</feature>
<comment type="caution">
    <text evidence="7">The sequence shown here is derived from an EMBL/GenBank/DDBJ whole genome shotgun (WGS) entry which is preliminary data.</text>
</comment>
<dbReference type="PROSITE" id="PS51123">
    <property type="entry name" value="OMPA_2"/>
    <property type="match status" value="1"/>
</dbReference>
<proteinExistence type="predicted"/>
<dbReference type="InterPro" id="IPR011659">
    <property type="entry name" value="WD40"/>
</dbReference>
<dbReference type="Gene3D" id="2.120.10.30">
    <property type="entry name" value="TolB, C-terminal domain"/>
    <property type="match status" value="1"/>
</dbReference>
<dbReference type="InterPro" id="IPR050330">
    <property type="entry name" value="Bact_OuterMem_StrucFunc"/>
</dbReference>
<dbReference type="InterPro" id="IPR036737">
    <property type="entry name" value="OmpA-like_sf"/>
</dbReference>
<evidence type="ECO:0000256" key="1">
    <source>
        <dbReference type="ARBA" id="ARBA00004442"/>
    </source>
</evidence>
<dbReference type="Pfam" id="PF00691">
    <property type="entry name" value="OmpA"/>
    <property type="match status" value="1"/>
</dbReference>
<dbReference type="Pfam" id="PF07676">
    <property type="entry name" value="PD40"/>
    <property type="match status" value="3"/>
</dbReference>
<feature type="domain" description="OmpA-like" evidence="6">
    <location>
        <begin position="510"/>
        <end position="628"/>
    </location>
</feature>
<feature type="chain" id="PRO_5008615578" evidence="5">
    <location>
        <begin position="21"/>
        <end position="629"/>
    </location>
</feature>
<dbReference type="AlphaFoldDB" id="A0A1B8TUJ9"/>
<dbReference type="Gene3D" id="3.30.1330.60">
    <property type="entry name" value="OmpA-like domain"/>
    <property type="match status" value="1"/>
</dbReference>
<name>A0A1B8TUJ9_9FLAO</name>
<protein>
    <submittedName>
        <fullName evidence="7">Cell envelope biogenesis protein OmpA</fullName>
    </submittedName>
</protein>
<evidence type="ECO:0000313" key="8">
    <source>
        <dbReference type="Proteomes" id="UP000092612"/>
    </source>
</evidence>
<keyword evidence="8" id="KW-1185">Reference proteome</keyword>
<dbReference type="Proteomes" id="UP000092612">
    <property type="component" value="Unassembled WGS sequence"/>
</dbReference>
<dbReference type="PRINTS" id="PR01021">
    <property type="entry name" value="OMPADOMAIN"/>
</dbReference>
<evidence type="ECO:0000259" key="6">
    <source>
        <dbReference type="PROSITE" id="PS51123"/>
    </source>
</evidence>
<reference evidence="8" key="1">
    <citation type="submission" date="2016-02" db="EMBL/GenBank/DDBJ databases">
        <title>Paenibacillus sp. LPB0068, isolated from Crassostrea gigas.</title>
        <authorList>
            <person name="Shin S.-K."/>
            <person name="Yi H."/>
        </authorList>
    </citation>
    <scope>NUCLEOTIDE SEQUENCE [LARGE SCALE GENOMIC DNA]</scope>
    <source>
        <strain evidence="8">KCTC 23969</strain>
    </source>
</reference>
<dbReference type="STRING" id="996801.BW723_04855"/>
<dbReference type="EMBL" id="LSFL01000035">
    <property type="protein sequence ID" value="OBY63317.1"/>
    <property type="molecule type" value="Genomic_DNA"/>
</dbReference>
<dbReference type="Gene3D" id="1.25.40.10">
    <property type="entry name" value="Tetratricopeptide repeat domain"/>
    <property type="match status" value="1"/>
</dbReference>
<sequence length="629" mass="71042">MKYLKIITLAFLMSNLVLIAQNKNTKLADKYFNNFEFIDAIKNYQKVVKDGKANTYVYTQLAKANYKIFNTIEAEKWYAKALEKSKNAEIIYNYAEILKINGKYDLYAIWMQKFATLSPKDYRAIAFKSNPDYIFKILNQYKQYELSSLDFNSSESDFGGTIKDGILYFSSGRNMKRKKYSWNEEPFLDIYKVQMTDSIITEAIEIEGEINTKYHEGLVSFSPDGNTMYFSRESFYNGVYEKKEGSNTKISVIQLFTAKKNGEKWSNIKGLPFNGNNYSVKNPSVSADGKTLYFSSNMPGTVGDFDIFKVSIKENGAFGKPVNLGKKINTKEQEMFPFISDDNTLYFSSTGHLGLGGLDIFYIDKEDQSIKNIGTPVNSNSDDFAFSINNKTKEGFVSSNRSDGKGNDDIYAIKQLKPCNVDLSISVIDSKTFTKIIGATVILNDKFGKTLSTQITDKNGKINYTIACNKPVDVYGKIKGYENNSIAFLGSQKNKEYIQVFLTPIQEIIQANKVVLNPILFDFNKANITTHSALELDKLVEVMTNYPKMVIVVEGHTDNSGSIEYNKKLSDRRAKSIVQYVISKGIDSNRISGIGKGESDPKIDCGSKCTEVEKQTNRRSEFIILNGSF</sequence>
<dbReference type="SUPFAM" id="SSF48452">
    <property type="entry name" value="TPR-like"/>
    <property type="match status" value="1"/>
</dbReference>
<dbReference type="GO" id="GO:0009279">
    <property type="term" value="C:cell outer membrane"/>
    <property type="evidence" value="ECO:0007669"/>
    <property type="project" value="UniProtKB-SubCell"/>
</dbReference>
<organism evidence="7 8">
    <name type="scientific">Polaribacter reichenbachii</name>
    <dbReference type="NCBI Taxonomy" id="996801"/>
    <lineage>
        <taxon>Bacteria</taxon>
        <taxon>Pseudomonadati</taxon>
        <taxon>Bacteroidota</taxon>
        <taxon>Flavobacteriia</taxon>
        <taxon>Flavobacteriales</taxon>
        <taxon>Flavobacteriaceae</taxon>
    </lineage>
</organism>
<comment type="subcellular location">
    <subcellularLocation>
        <location evidence="1">Cell outer membrane</location>
    </subcellularLocation>
</comment>
<evidence type="ECO:0000313" key="7">
    <source>
        <dbReference type="EMBL" id="OBY63317.1"/>
    </source>
</evidence>
<accession>A0A1B8TUJ9</accession>
<dbReference type="KEGG" id="prn:BW723_04855"/>
<dbReference type="SUPFAM" id="SSF82171">
    <property type="entry name" value="DPP6 N-terminal domain-like"/>
    <property type="match status" value="1"/>
</dbReference>
<evidence type="ECO:0000256" key="2">
    <source>
        <dbReference type="ARBA" id="ARBA00023136"/>
    </source>
</evidence>
<keyword evidence="3" id="KW-0998">Cell outer membrane</keyword>
<gene>
    <name evidence="7" type="ORF">LPB301_10855</name>
</gene>
<dbReference type="InterPro" id="IPR006664">
    <property type="entry name" value="OMP_bac"/>
</dbReference>
<dbReference type="InterPro" id="IPR011990">
    <property type="entry name" value="TPR-like_helical_dom_sf"/>
</dbReference>
<dbReference type="InterPro" id="IPR006665">
    <property type="entry name" value="OmpA-like"/>
</dbReference>
<evidence type="ECO:0000256" key="3">
    <source>
        <dbReference type="ARBA" id="ARBA00023237"/>
    </source>
</evidence>
<dbReference type="InterPro" id="IPR011042">
    <property type="entry name" value="6-blade_b-propeller_TolB-like"/>
</dbReference>
<evidence type="ECO:0000256" key="5">
    <source>
        <dbReference type="SAM" id="SignalP"/>
    </source>
</evidence>